<proteinExistence type="predicted"/>
<feature type="compositionally biased region" description="Polar residues" evidence="1">
    <location>
        <begin position="1"/>
        <end position="10"/>
    </location>
</feature>
<feature type="compositionally biased region" description="Basic and acidic residues" evidence="1">
    <location>
        <begin position="277"/>
        <end position="291"/>
    </location>
</feature>
<feature type="domain" description="Coiled-coil" evidence="2">
    <location>
        <begin position="383"/>
        <end position="673"/>
    </location>
</feature>
<dbReference type="EnsemblMetazoa" id="XM_030980738">
    <property type="protein sequence ID" value="XP_030836598"/>
    <property type="gene ID" value="LOC586396"/>
</dbReference>
<evidence type="ECO:0000313" key="4">
    <source>
        <dbReference type="EnsemblMetazoa" id="XP_030836598"/>
    </source>
</evidence>
<evidence type="ECO:0008006" key="6">
    <source>
        <dbReference type="Google" id="ProtNLM"/>
    </source>
</evidence>
<dbReference type="OrthoDB" id="2161164at2759"/>
<organism evidence="4 5">
    <name type="scientific">Strongylocentrotus purpuratus</name>
    <name type="common">Purple sea urchin</name>
    <dbReference type="NCBI Taxonomy" id="7668"/>
    <lineage>
        <taxon>Eukaryota</taxon>
        <taxon>Metazoa</taxon>
        <taxon>Echinodermata</taxon>
        <taxon>Eleutherozoa</taxon>
        <taxon>Echinozoa</taxon>
        <taxon>Echinoidea</taxon>
        <taxon>Euechinoidea</taxon>
        <taxon>Echinacea</taxon>
        <taxon>Camarodonta</taxon>
        <taxon>Echinidea</taxon>
        <taxon>Strongylocentrotidae</taxon>
        <taxon>Strongylocentrotus</taxon>
    </lineage>
</organism>
<dbReference type="Pfam" id="PF21037">
    <property type="entry name" value="CCDC138_cc"/>
    <property type="match status" value="1"/>
</dbReference>
<dbReference type="PANTHER" id="PTHR34523:SF1">
    <property type="entry name" value="COILED-COIL DOMAIN-CONTAINING PROTEIN 138"/>
    <property type="match status" value="1"/>
</dbReference>
<dbReference type="KEGG" id="spu:586396"/>
<dbReference type="OMA" id="EVHLRHY"/>
<feature type="region of interest" description="Disordered" evidence="1">
    <location>
        <begin position="1"/>
        <end position="57"/>
    </location>
</feature>
<feature type="region of interest" description="Disordered" evidence="1">
    <location>
        <begin position="277"/>
        <end position="297"/>
    </location>
</feature>
<dbReference type="InterPro" id="IPR048750">
    <property type="entry name" value="CCDC138_C"/>
</dbReference>
<dbReference type="CTD" id="165055"/>
<evidence type="ECO:0000259" key="3">
    <source>
        <dbReference type="Pfam" id="PF21037"/>
    </source>
</evidence>
<evidence type="ECO:0000313" key="5">
    <source>
        <dbReference type="Proteomes" id="UP000007110"/>
    </source>
</evidence>
<dbReference type="Proteomes" id="UP000007110">
    <property type="component" value="Unassembled WGS sequence"/>
</dbReference>
<dbReference type="InterPro" id="IPR038798">
    <property type="entry name" value="CCDC138"/>
</dbReference>
<dbReference type="RefSeq" id="XP_030836598.1">
    <property type="nucleotide sequence ID" value="XM_030980738.1"/>
</dbReference>
<reference evidence="5" key="1">
    <citation type="submission" date="2015-02" db="EMBL/GenBank/DDBJ databases">
        <title>Genome sequencing for Strongylocentrotus purpuratus.</title>
        <authorList>
            <person name="Murali S."/>
            <person name="Liu Y."/>
            <person name="Vee V."/>
            <person name="English A."/>
            <person name="Wang M."/>
            <person name="Skinner E."/>
            <person name="Han Y."/>
            <person name="Muzny D.M."/>
            <person name="Worley K.C."/>
            <person name="Gibbs R.A."/>
        </authorList>
    </citation>
    <scope>NUCLEOTIDE SEQUENCE</scope>
</reference>
<dbReference type="GeneID" id="586396"/>
<accession>A0A7M7NH99</accession>
<feature type="domain" description="Coiled-coil-domain-containing protein 138 coiled-coil" evidence="3">
    <location>
        <begin position="281"/>
        <end position="339"/>
    </location>
</feature>
<evidence type="ECO:0000256" key="1">
    <source>
        <dbReference type="SAM" id="MobiDB-lite"/>
    </source>
</evidence>
<dbReference type="PANTHER" id="PTHR34523">
    <property type="entry name" value="COILED-COIL DOMAIN-CONTAINING PROTEIN 138"/>
    <property type="match status" value="1"/>
</dbReference>
<dbReference type="InterPro" id="IPR048751">
    <property type="entry name" value="CCDC138_CC"/>
</dbReference>
<feature type="region of interest" description="Disordered" evidence="1">
    <location>
        <begin position="122"/>
        <end position="192"/>
    </location>
</feature>
<feature type="compositionally biased region" description="Acidic residues" evidence="1">
    <location>
        <begin position="147"/>
        <end position="163"/>
    </location>
</feature>
<protein>
    <recommendedName>
        <fullName evidence="6">Coiled-coil domain-containing protein 138</fullName>
    </recommendedName>
</protein>
<dbReference type="InParanoid" id="A0A7M7NH99"/>
<evidence type="ECO:0000259" key="2">
    <source>
        <dbReference type="Pfam" id="PF21035"/>
    </source>
</evidence>
<sequence>MSRKLNQQNYGRLFSDDLSSIPDLGTQQGYEVTSQQTPERAADMNASPSNRRLMSEERKHYNRALRDMCKIINASSKQLGDASQRTDRDDRLRRMMREGRYRDRHTLSEDLATLSDPDVTLQVGASYDDGTSNGSGLGRRHDPYDRMDDDFDDDDDEEEDDLDGDHMTSPHRSQKNYHKAGSRDNDVSWSPGKPSGQFEAVYAELVTISSKLQRQTVALQEREKALEKREQSLQNLEETLQTDNLSIHQAYKDFNKRWHKLEEEHRKQVKELEDTIRERTKESKRQKESFDTLKQANDGLRNQLDKVEEQNKKLESQAIGLQSRLTNLLRKQELISRQRDQESMAVKAKVESVKRRVEGSAQKSVMSRSTKQSSGLYDALGILLEWVSEVHLRHYSDDPSKPLEAMPSPALTHDRCIRILPALVEVLGQLPSQAAKLHLPCLQFIYWSLLHLQSSDKQQVSLSSTYRRLGDELYRPQVVRFASDRDRTSPDPAAQTEKPKSAIFFKSANLHIRFLSSLIIMRTITQVDYLANVFDVVRCDLKDDRAKELYLRYQATPLILSHLKASNRAITGCAVDIFLQMSMESIFMQQFLYSCCNDVWFKSCAALLSSTGMDIKVVEKLSIILQKLSKVKTNKHLFDSSGTSFTIQEMSRSRECQENAFLALNFRSILFNLNLLKPGSNSTMR</sequence>
<keyword evidence="5" id="KW-1185">Reference proteome</keyword>
<dbReference type="Pfam" id="PF21035">
    <property type="entry name" value="CCDC138_C"/>
    <property type="match status" value="1"/>
</dbReference>
<reference evidence="4" key="2">
    <citation type="submission" date="2021-01" db="UniProtKB">
        <authorList>
            <consortium name="EnsemblMetazoa"/>
        </authorList>
    </citation>
    <scope>IDENTIFICATION</scope>
</reference>
<dbReference type="AlphaFoldDB" id="A0A7M7NH99"/>
<name>A0A7M7NH99_STRPU</name>
<feature type="compositionally biased region" description="Polar residues" evidence="1">
    <location>
        <begin position="25"/>
        <end position="38"/>
    </location>
</feature>